<evidence type="ECO:0000256" key="1">
    <source>
        <dbReference type="SAM" id="MobiDB-lite"/>
    </source>
</evidence>
<protein>
    <recommendedName>
        <fullName evidence="2">DUF6788 domain-containing protein</fullName>
    </recommendedName>
</protein>
<organism evidence="3 4">
    <name type="scientific">Halogeometricum borinquense (strain ATCC 700274 / DSM 11551 / JCM 10706 / KCTC 4070 / PR3)</name>
    <dbReference type="NCBI Taxonomy" id="469382"/>
    <lineage>
        <taxon>Archaea</taxon>
        <taxon>Methanobacteriati</taxon>
        <taxon>Methanobacteriota</taxon>
        <taxon>Stenosarchaea group</taxon>
        <taxon>Halobacteria</taxon>
        <taxon>Halobacteriales</taxon>
        <taxon>Haloferacaceae</taxon>
        <taxon>Halogeometricum</taxon>
    </lineage>
</organism>
<evidence type="ECO:0000259" key="2">
    <source>
        <dbReference type="Pfam" id="PF20586"/>
    </source>
</evidence>
<dbReference type="AlphaFoldDB" id="L9UEJ0"/>
<feature type="region of interest" description="Disordered" evidence="1">
    <location>
        <begin position="69"/>
        <end position="90"/>
    </location>
</feature>
<sequence>MSIRERNIIRDRLQPGDIVLYDGFQVEGERWRVVELEDDHRFLGFGPLDVEEEDLVVRRLQFTNVEEIVPRDDPGGVEDAPSTEPRPPASLPKYVVEAVERQGADRLRDLADWAEERAAFLEAEAREQLEEPPAEGEVDDVEEDVDGDDLDEVPDGVSVNVYKMKVPCGPGCDGCPHGPYRYAKWREGDKVRTKYLGK</sequence>
<dbReference type="EMBL" id="AOHT01000054">
    <property type="protein sequence ID" value="ELY23046.1"/>
    <property type="molecule type" value="Genomic_DNA"/>
</dbReference>
<dbReference type="RefSeq" id="WP_006057196.1">
    <property type="nucleotide sequence ID" value="NC_014737.1"/>
</dbReference>
<reference evidence="3 4" key="1">
    <citation type="journal article" date="2014" name="PLoS Genet.">
        <title>Phylogenetically driven sequencing of extremely halophilic archaea reveals strategies for static and dynamic osmo-response.</title>
        <authorList>
            <person name="Becker E.A."/>
            <person name="Seitzer P.M."/>
            <person name="Tritt A."/>
            <person name="Larsen D."/>
            <person name="Krusor M."/>
            <person name="Yao A.I."/>
            <person name="Wu D."/>
            <person name="Madern D."/>
            <person name="Eisen J.A."/>
            <person name="Darling A.E."/>
            <person name="Facciotti M.T."/>
        </authorList>
    </citation>
    <scope>NUCLEOTIDE SEQUENCE [LARGE SCALE GENOMIC DNA]</scope>
    <source>
        <strain evidence="3 4">DSM 11551</strain>
    </source>
</reference>
<dbReference type="GeneID" id="40927994"/>
<name>L9UEJ0_HALBP</name>
<proteinExistence type="predicted"/>
<evidence type="ECO:0000313" key="4">
    <source>
        <dbReference type="Proteomes" id="UP000011585"/>
    </source>
</evidence>
<dbReference type="Pfam" id="PF20586">
    <property type="entry name" value="DUF6788"/>
    <property type="match status" value="1"/>
</dbReference>
<feature type="region of interest" description="Disordered" evidence="1">
    <location>
        <begin position="126"/>
        <end position="155"/>
    </location>
</feature>
<feature type="domain" description="DUF6788" evidence="2">
    <location>
        <begin position="160"/>
        <end position="198"/>
    </location>
</feature>
<dbReference type="InterPro" id="IPR046738">
    <property type="entry name" value="DUF6788"/>
</dbReference>
<dbReference type="Proteomes" id="UP000011585">
    <property type="component" value="Unassembled WGS sequence"/>
</dbReference>
<feature type="compositionally biased region" description="Acidic residues" evidence="1">
    <location>
        <begin position="130"/>
        <end position="154"/>
    </location>
</feature>
<accession>L9UEJ0</accession>
<comment type="caution">
    <text evidence="3">The sequence shown here is derived from an EMBL/GenBank/DDBJ whole genome shotgun (WGS) entry which is preliminary data.</text>
</comment>
<gene>
    <name evidence="3" type="ORF">C499_19530</name>
</gene>
<evidence type="ECO:0000313" key="3">
    <source>
        <dbReference type="EMBL" id="ELY23046.1"/>
    </source>
</evidence>